<comment type="caution">
    <text evidence="1">The sequence shown here is derived from an EMBL/GenBank/DDBJ whole genome shotgun (WGS) entry which is preliminary data.</text>
</comment>
<dbReference type="InterPro" id="IPR049777">
    <property type="entry name" value="SCO2524-like"/>
</dbReference>
<name>A0ABQ3XWB6_9ACTN</name>
<sequence>MRIQPRQHLLDIWKATVRSSWRDGAWQWGGRDGSNSISDAEQLLCILLPATTLRSFALDRPDATADTMARALAPLGTELTIPRNLARILADYFERYTADGRPVFAGGSYVTPAQQDRGGRGREHDLVESFAVSVTLSLAAISFVRVFRHSVARDSLRRELRSVERRASARLTAAMVGLLRSFSTHVFDADDTPGRALIAALDQDGLPARRVVAQLRAELRETIASFAEVVSGSGQTTELEGDHRLFECGWSWGIVADAPRVELVKAEEAREPEDAAADVGDFIGEQPAGVAENRPSLYFTAIALDAIEDLFSERTRVLGLLNEEQQRLARALQLRWDLTVSYWSTVATFGGTAWPLENVPWRTTDGQVSDHHTLLVASIVVKDLVRRRGSDSSLAQVGSVYDKLANRSGVLRRFQPEDSRGLLHPSGLVVPLVEGGEHAAAVPASWAVRDFTTFLLRRSVVVAGLMYDVEARTRLLHLVDRLWEHLESRRLGPGTVIGPQPSWYHTVRLVQCMVVLGELLSREPIVNDRLVERARDLLTEAEQLYDRELMVGTAETSGAVHDLLTGIRLRLERARSMLPSRPGTAVSLVASVLHELDSLDAVRGDDGAPAS</sequence>
<protein>
    <submittedName>
        <fullName evidence="1">Uncharacterized protein</fullName>
    </submittedName>
</protein>
<evidence type="ECO:0000313" key="1">
    <source>
        <dbReference type="EMBL" id="GID71955.1"/>
    </source>
</evidence>
<reference evidence="1 2" key="1">
    <citation type="submission" date="2021-01" db="EMBL/GenBank/DDBJ databases">
        <title>Whole genome shotgun sequence of Actinoplanes deccanensis NBRC 13994.</title>
        <authorList>
            <person name="Komaki H."/>
            <person name="Tamura T."/>
        </authorList>
    </citation>
    <scope>NUCLEOTIDE SEQUENCE [LARGE SCALE GENOMIC DNA]</scope>
    <source>
        <strain evidence="1 2">NBRC 13994</strain>
    </source>
</reference>
<dbReference type="NCBIfam" id="NF040567">
    <property type="entry name" value="SCO2524_fam"/>
    <property type="match status" value="1"/>
</dbReference>
<accession>A0ABQ3XWB6</accession>
<dbReference type="EMBL" id="BOMI01000008">
    <property type="protein sequence ID" value="GID71955.1"/>
    <property type="molecule type" value="Genomic_DNA"/>
</dbReference>
<gene>
    <name evidence="1" type="ORF">Ade02nite_05960</name>
</gene>
<proteinExistence type="predicted"/>
<dbReference type="RefSeq" id="WP_203759935.1">
    <property type="nucleotide sequence ID" value="NZ_BAAABO010000004.1"/>
</dbReference>
<organism evidence="1 2">
    <name type="scientific">Paractinoplanes deccanensis</name>
    <dbReference type="NCBI Taxonomy" id="113561"/>
    <lineage>
        <taxon>Bacteria</taxon>
        <taxon>Bacillati</taxon>
        <taxon>Actinomycetota</taxon>
        <taxon>Actinomycetes</taxon>
        <taxon>Micromonosporales</taxon>
        <taxon>Micromonosporaceae</taxon>
        <taxon>Paractinoplanes</taxon>
    </lineage>
</organism>
<dbReference type="Proteomes" id="UP000609879">
    <property type="component" value="Unassembled WGS sequence"/>
</dbReference>
<keyword evidence="2" id="KW-1185">Reference proteome</keyword>
<evidence type="ECO:0000313" key="2">
    <source>
        <dbReference type="Proteomes" id="UP000609879"/>
    </source>
</evidence>